<dbReference type="GO" id="GO:0003676">
    <property type="term" value="F:nucleic acid binding"/>
    <property type="evidence" value="ECO:0007669"/>
    <property type="project" value="InterPro"/>
</dbReference>
<evidence type="ECO:0000256" key="4">
    <source>
        <dbReference type="ARBA" id="ARBA00022839"/>
    </source>
</evidence>
<accession>A0A1E4TAV1</accession>
<dbReference type="OrthoDB" id="270189at2759"/>
<dbReference type="PANTHER" id="PTHR11046">
    <property type="entry name" value="OLIGORIBONUCLEASE, MITOCHONDRIAL"/>
    <property type="match status" value="1"/>
</dbReference>
<name>A0A1E4TAV1_9ASCO</name>
<evidence type="ECO:0000256" key="1">
    <source>
        <dbReference type="ARBA" id="ARBA00009921"/>
    </source>
</evidence>
<sequence>MAEGGTLVKNKISGVELRTYPMVWIDCEMTGLDVENDDILQVCCYVTDGNLNLLESDGFERVLSCSDEKLAAMDDWCQEFHGKTGLIDKVKASTATASEVEDELLQYITELVPAKKKAVLAGNSVHCDKEFLRKSMPRLIDYLHYRIIDVSTLSELSLRWATDIRDNRPAKKYTHNARDDILESIEELRYYKDHWLLR</sequence>
<keyword evidence="2" id="KW-0540">Nuclease</keyword>
<evidence type="ECO:0000259" key="5">
    <source>
        <dbReference type="SMART" id="SM00479"/>
    </source>
</evidence>
<dbReference type="GO" id="GO:0034476">
    <property type="term" value="P:U5 snRNA 3'-end processing"/>
    <property type="evidence" value="ECO:0007669"/>
    <property type="project" value="EnsemblFungi"/>
</dbReference>
<dbReference type="PANTHER" id="PTHR11046:SF0">
    <property type="entry name" value="OLIGORIBONUCLEASE, MITOCHONDRIAL"/>
    <property type="match status" value="1"/>
</dbReference>
<keyword evidence="4" id="KW-0269">Exonuclease</keyword>
<feature type="domain" description="Exonuclease" evidence="5">
    <location>
        <begin position="21"/>
        <end position="197"/>
    </location>
</feature>
<evidence type="ECO:0000256" key="3">
    <source>
        <dbReference type="ARBA" id="ARBA00022801"/>
    </source>
</evidence>
<proteinExistence type="inferred from homology"/>
<dbReference type="InterPro" id="IPR012337">
    <property type="entry name" value="RNaseH-like_sf"/>
</dbReference>
<evidence type="ECO:0000313" key="7">
    <source>
        <dbReference type="Proteomes" id="UP000095023"/>
    </source>
</evidence>
<protein>
    <recommendedName>
        <fullName evidence="5">Exonuclease domain-containing protein</fullName>
    </recommendedName>
</protein>
<dbReference type="NCBIfam" id="NF003765">
    <property type="entry name" value="PRK05359.1"/>
    <property type="match status" value="1"/>
</dbReference>
<dbReference type="EMBL" id="KV453843">
    <property type="protein sequence ID" value="ODV88905.1"/>
    <property type="molecule type" value="Genomic_DNA"/>
</dbReference>
<dbReference type="CDD" id="cd06135">
    <property type="entry name" value="Orn"/>
    <property type="match status" value="1"/>
</dbReference>
<comment type="similarity">
    <text evidence="1">Belongs to the oligoribonuclease family.</text>
</comment>
<dbReference type="SUPFAM" id="SSF53098">
    <property type="entry name" value="Ribonuclease H-like"/>
    <property type="match status" value="1"/>
</dbReference>
<dbReference type="InterPro" id="IPR022894">
    <property type="entry name" value="Oligoribonuclease"/>
</dbReference>
<reference evidence="7" key="1">
    <citation type="submission" date="2016-02" db="EMBL/GenBank/DDBJ databases">
        <title>Comparative genomics of biotechnologically important yeasts.</title>
        <authorList>
            <consortium name="DOE Joint Genome Institute"/>
            <person name="Riley R."/>
            <person name="Haridas S."/>
            <person name="Wolfe K.H."/>
            <person name="Lopes M.R."/>
            <person name="Hittinger C.T."/>
            <person name="Goker M."/>
            <person name="Salamov A."/>
            <person name="Wisecaver J."/>
            <person name="Long T.M."/>
            <person name="Aerts A.L."/>
            <person name="Barry K."/>
            <person name="Choi C."/>
            <person name="Clum A."/>
            <person name="Coughlan A.Y."/>
            <person name="Deshpande S."/>
            <person name="Douglass A.P."/>
            <person name="Hanson S.J."/>
            <person name="Klenk H.-P."/>
            <person name="Labutti K."/>
            <person name="Lapidus A."/>
            <person name="Lindquist E."/>
            <person name="Lipzen A."/>
            <person name="Meier-Kolthoff J.P."/>
            <person name="Ohm R.A."/>
            <person name="Otillar R.P."/>
            <person name="Pangilinan J."/>
            <person name="Peng Y."/>
            <person name="Rokas A."/>
            <person name="Rosa C.A."/>
            <person name="Scheuner C."/>
            <person name="Sibirny A.A."/>
            <person name="Slot J.C."/>
            <person name="Stielow J.B."/>
            <person name="Sun H."/>
            <person name="Kurtzman C.P."/>
            <person name="Blackwell M."/>
            <person name="Jeffries T.W."/>
            <person name="Grigoriev I.V."/>
        </authorList>
    </citation>
    <scope>NUCLEOTIDE SEQUENCE [LARGE SCALE GENOMIC DNA]</scope>
    <source>
        <strain evidence="7">NRRL Y-17796</strain>
    </source>
</reference>
<dbReference type="SMART" id="SM00479">
    <property type="entry name" value="EXOIII"/>
    <property type="match status" value="1"/>
</dbReference>
<keyword evidence="7" id="KW-1185">Reference proteome</keyword>
<dbReference type="Proteomes" id="UP000095023">
    <property type="component" value="Unassembled WGS sequence"/>
</dbReference>
<dbReference type="Pfam" id="PF00929">
    <property type="entry name" value="RNase_T"/>
    <property type="match status" value="1"/>
</dbReference>
<dbReference type="InterPro" id="IPR036397">
    <property type="entry name" value="RNaseH_sf"/>
</dbReference>
<organism evidence="6 7">
    <name type="scientific">Tortispora caseinolytica NRRL Y-17796</name>
    <dbReference type="NCBI Taxonomy" id="767744"/>
    <lineage>
        <taxon>Eukaryota</taxon>
        <taxon>Fungi</taxon>
        <taxon>Dikarya</taxon>
        <taxon>Ascomycota</taxon>
        <taxon>Saccharomycotina</taxon>
        <taxon>Trigonopsidomycetes</taxon>
        <taxon>Trigonopsidales</taxon>
        <taxon>Trigonopsidaceae</taxon>
        <taxon>Tortispora</taxon>
    </lineage>
</organism>
<evidence type="ECO:0000256" key="2">
    <source>
        <dbReference type="ARBA" id="ARBA00022722"/>
    </source>
</evidence>
<dbReference type="AlphaFoldDB" id="A0A1E4TAV1"/>
<dbReference type="Gene3D" id="3.30.420.10">
    <property type="entry name" value="Ribonuclease H-like superfamily/Ribonuclease H"/>
    <property type="match status" value="1"/>
</dbReference>
<dbReference type="InterPro" id="IPR013520">
    <property type="entry name" value="Ribonucl_H"/>
</dbReference>
<evidence type="ECO:0000313" key="6">
    <source>
        <dbReference type="EMBL" id="ODV88905.1"/>
    </source>
</evidence>
<dbReference type="GO" id="GO:0034475">
    <property type="term" value="P:U4 snRNA 3'-end processing"/>
    <property type="evidence" value="ECO:0007669"/>
    <property type="project" value="EnsemblFungi"/>
</dbReference>
<keyword evidence="3" id="KW-0378">Hydrolase</keyword>
<dbReference type="FunFam" id="3.30.420.10:FF:000003">
    <property type="entry name" value="Oligoribonuclease"/>
    <property type="match status" value="1"/>
</dbReference>
<dbReference type="GO" id="GO:0005739">
    <property type="term" value="C:mitochondrion"/>
    <property type="evidence" value="ECO:0007669"/>
    <property type="project" value="EnsemblFungi"/>
</dbReference>
<gene>
    <name evidence="6" type="ORF">CANCADRAFT_3548</name>
</gene>
<dbReference type="GO" id="GO:0000467">
    <property type="term" value="P:exonucleolytic trimming to generate mature 3'-end of 5.8S rRNA from tricistronic rRNA transcript (SSU-rRNA, 5.8S rRNA, LSU-rRNA)"/>
    <property type="evidence" value="ECO:0007669"/>
    <property type="project" value="EnsemblFungi"/>
</dbReference>
<dbReference type="GO" id="GO:0000175">
    <property type="term" value="F:3'-5'-RNA exonuclease activity"/>
    <property type="evidence" value="ECO:0007669"/>
    <property type="project" value="EnsemblFungi"/>
</dbReference>